<organism evidence="1">
    <name type="scientific">Arundo donax</name>
    <name type="common">Giant reed</name>
    <name type="synonym">Donax arundinaceus</name>
    <dbReference type="NCBI Taxonomy" id="35708"/>
    <lineage>
        <taxon>Eukaryota</taxon>
        <taxon>Viridiplantae</taxon>
        <taxon>Streptophyta</taxon>
        <taxon>Embryophyta</taxon>
        <taxon>Tracheophyta</taxon>
        <taxon>Spermatophyta</taxon>
        <taxon>Magnoliopsida</taxon>
        <taxon>Liliopsida</taxon>
        <taxon>Poales</taxon>
        <taxon>Poaceae</taxon>
        <taxon>PACMAD clade</taxon>
        <taxon>Arundinoideae</taxon>
        <taxon>Arundineae</taxon>
        <taxon>Arundo</taxon>
    </lineage>
</organism>
<name>A0A0A9GZU9_ARUDO</name>
<proteinExistence type="predicted"/>
<protein>
    <submittedName>
        <fullName evidence="1">Uncharacterized protein</fullName>
    </submittedName>
</protein>
<accession>A0A0A9GZU9</accession>
<reference evidence="1" key="2">
    <citation type="journal article" date="2015" name="Data Brief">
        <title>Shoot transcriptome of the giant reed, Arundo donax.</title>
        <authorList>
            <person name="Barrero R.A."/>
            <person name="Guerrero F.D."/>
            <person name="Moolhuijzen P."/>
            <person name="Goolsby J.A."/>
            <person name="Tidwell J."/>
            <person name="Bellgard S.E."/>
            <person name="Bellgard M.I."/>
        </authorList>
    </citation>
    <scope>NUCLEOTIDE SEQUENCE</scope>
    <source>
        <tissue evidence="1">Shoot tissue taken approximately 20 cm above the soil surface</tissue>
    </source>
</reference>
<dbReference type="AlphaFoldDB" id="A0A0A9GZU9"/>
<reference evidence="1" key="1">
    <citation type="submission" date="2014-09" db="EMBL/GenBank/DDBJ databases">
        <authorList>
            <person name="Magalhaes I.L.F."/>
            <person name="Oliveira U."/>
            <person name="Santos F.R."/>
            <person name="Vidigal T.H.D.A."/>
            <person name="Brescovit A.D."/>
            <person name="Santos A.J."/>
        </authorList>
    </citation>
    <scope>NUCLEOTIDE SEQUENCE</scope>
    <source>
        <tissue evidence="1">Shoot tissue taken approximately 20 cm above the soil surface</tissue>
    </source>
</reference>
<evidence type="ECO:0000313" key="1">
    <source>
        <dbReference type="EMBL" id="JAE29074.1"/>
    </source>
</evidence>
<sequence length="36" mass="4098">MSICHNWQRVNCVVLFPSMSTNIRCNALSRTTMPVS</sequence>
<dbReference type="EMBL" id="GBRH01168822">
    <property type="protein sequence ID" value="JAE29074.1"/>
    <property type="molecule type" value="Transcribed_RNA"/>
</dbReference>